<evidence type="ECO:0000256" key="5">
    <source>
        <dbReference type="ARBA" id="ARBA00022898"/>
    </source>
</evidence>
<dbReference type="InterPro" id="IPR015424">
    <property type="entry name" value="PyrdxlP-dep_Trfase"/>
</dbReference>
<feature type="domain" description="Aminotransferase class I/classII large" evidence="7">
    <location>
        <begin position="34"/>
        <end position="382"/>
    </location>
</feature>
<dbReference type="GO" id="GO:0008483">
    <property type="term" value="F:transaminase activity"/>
    <property type="evidence" value="ECO:0007669"/>
    <property type="project" value="UniProtKB-KW"/>
</dbReference>
<evidence type="ECO:0000313" key="9">
    <source>
        <dbReference type="Proteomes" id="UP000266172"/>
    </source>
</evidence>
<dbReference type="SUPFAM" id="SSF53383">
    <property type="entry name" value="PLP-dependent transferases"/>
    <property type="match status" value="1"/>
</dbReference>
<dbReference type="AlphaFoldDB" id="A0A395V8K5"/>
<dbReference type="EC" id="2.6.1.-" evidence="6"/>
<comment type="cofactor">
    <cofactor evidence="1 6">
        <name>pyridoxal 5'-phosphate</name>
        <dbReference type="ChEBI" id="CHEBI:597326"/>
    </cofactor>
</comment>
<dbReference type="InterPro" id="IPR015421">
    <property type="entry name" value="PyrdxlP-dep_Trfase_major"/>
</dbReference>
<dbReference type="GO" id="GO:0006520">
    <property type="term" value="P:amino acid metabolic process"/>
    <property type="evidence" value="ECO:0007669"/>
    <property type="project" value="InterPro"/>
</dbReference>
<evidence type="ECO:0000259" key="7">
    <source>
        <dbReference type="Pfam" id="PF00155"/>
    </source>
</evidence>
<evidence type="ECO:0000256" key="1">
    <source>
        <dbReference type="ARBA" id="ARBA00001933"/>
    </source>
</evidence>
<dbReference type="Gene3D" id="3.40.640.10">
    <property type="entry name" value="Type I PLP-dependent aspartate aminotransferase-like (Major domain)"/>
    <property type="match status" value="1"/>
</dbReference>
<keyword evidence="4 6" id="KW-0808">Transferase</keyword>
<dbReference type="GO" id="GO:0030170">
    <property type="term" value="F:pyridoxal phosphate binding"/>
    <property type="evidence" value="ECO:0007669"/>
    <property type="project" value="InterPro"/>
</dbReference>
<dbReference type="PROSITE" id="PS00105">
    <property type="entry name" value="AA_TRANSFER_CLASS_1"/>
    <property type="match status" value="1"/>
</dbReference>
<dbReference type="CDD" id="cd00609">
    <property type="entry name" value="AAT_like"/>
    <property type="match status" value="1"/>
</dbReference>
<gene>
    <name evidence="8" type="ORF">DWX93_10380</name>
</gene>
<keyword evidence="5" id="KW-0663">Pyridoxal phosphate</keyword>
<keyword evidence="3 6" id="KW-0032">Aminotransferase</keyword>
<sequence>MSTKRSYLSKVVVEMPDSGIKDFFDIANTMDGALSLGVGEPDFQTPEHVREAAVASIRRAETKYTDNRGTVELRAAAAEYLEKFDLHYDRADEILITMGASEGIDLALRALVDPGDEVLVVEPAYVSYIPCVELCGGIPVSIPLQAKNRFRLTAEELEEKITERTKVLLISFPNNPTGAIMEKADLEAIREVVLAHDLFVITDEIYAELTYGKKHVSIAALPDMYERCVVLNGFSKAFAMTGWRMGIAAGPAEVIFHMNKIHQFTTMSAGTTSQYAALEALTSPVRDEEIDVMRQEYDERRHLMVDGFRAMGLKVVEPEGAFYVFPSIKETGLTSMEFCRRLLQEQKVAVIPGDAFGSCGEGYIRCSYAYSKDVIKECLEKIAVFVAQFDLNKNAQQ</sequence>
<dbReference type="InterPro" id="IPR004839">
    <property type="entry name" value="Aminotransferase_I/II_large"/>
</dbReference>
<dbReference type="PANTHER" id="PTHR46383:SF3">
    <property type="entry name" value="ASPARTATE AMINOTRANSFERASE-RELATED"/>
    <property type="match status" value="1"/>
</dbReference>
<dbReference type="Gene3D" id="3.90.1150.10">
    <property type="entry name" value="Aspartate Aminotransferase, domain 1"/>
    <property type="match status" value="1"/>
</dbReference>
<comment type="similarity">
    <text evidence="2 6">Belongs to the class-I pyridoxal-phosphate-dependent aminotransferase family.</text>
</comment>
<evidence type="ECO:0000256" key="2">
    <source>
        <dbReference type="ARBA" id="ARBA00007441"/>
    </source>
</evidence>
<dbReference type="Pfam" id="PF00155">
    <property type="entry name" value="Aminotran_1_2"/>
    <property type="match status" value="1"/>
</dbReference>
<dbReference type="Proteomes" id="UP000266172">
    <property type="component" value="Unassembled WGS sequence"/>
</dbReference>
<comment type="caution">
    <text evidence="8">The sequence shown here is derived from an EMBL/GenBank/DDBJ whole genome shotgun (WGS) entry which is preliminary data.</text>
</comment>
<dbReference type="PANTHER" id="PTHR46383">
    <property type="entry name" value="ASPARTATE AMINOTRANSFERASE"/>
    <property type="match status" value="1"/>
</dbReference>
<dbReference type="InterPro" id="IPR050596">
    <property type="entry name" value="AspAT/PAT-like"/>
</dbReference>
<dbReference type="EMBL" id="QRVL01000008">
    <property type="protein sequence ID" value="RGS39625.1"/>
    <property type="molecule type" value="Genomic_DNA"/>
</dbReference>
<name>A0A395V8K5_9FIRM</name>
<dbReference type="InterPro" id="IPR004838">
    <property type="entry name" value="NHTrfase_class1_PyrdxlP-BS"/>
</dbReference>
<accession>A0A395V8K5</accession>
<evidence type="ECO:0000256" key="3">
    <source>
        <dbReference type="ARBA" id="ARBA00022576"/>
    </source>
</evidence>
<proteinExistence type="inferred from homology"/>
<evidence type="ECO:0000313" key="8">
    <source>
        <dbReference type="EMBL" id="RGS39625.1"/>
    </source>
</evidence>
<dbReference type="InterPro" id="IPR015422">
    <property type="entry name" value="PyrdxlP-dep_Trfase_small"/>
</dbReference>
<protein>
    <recommendedName>
        <fullName evidence="6">Aminotransferase</fullName>
        <ecNumber evidence="6">2.6.1.-</ecNumber>
    </recommendedName>
</protein>
<reference evidence="8 9" key="1">
    <citation type="submission" date="2018-08" db="EMBL/GenBank/DDBJ databases">
        <title>A genome reference for cultivated species of the human gut microbiota.</title>
        <authorList>
            <person name="Zou Y."/>
            <person name="Xue W."/>
            <person name="Luo G."/>
        </authorList>
    </citation>
    <scope>NUCLEOTIDE SEQUENCE [LARGE SCALE GENOMIC DNA]</scope>
    <source>
        <strain evidence="8 9">AF22-12AC</strain>
    </source>
</reference>
<evidence type="ECO:0000256" key="6">
    <source>
        <dbReference type="RuleBase" id="RU000481"/>
    </source>
</evidence>
<dbReference type="FunFam" id="3.40.640.10:FF:000033">
    <property type="entry name" value="Aspartate aminotransferase"/>
    <property type="match status" value="1"/>
</dbReference>
<dbReference type="RefSeq" id="WP_118097589.1">
    <property type="nucleotide sequence ID" value="NZ_CAUGCI010000002.1"/>
</dbReference>
<organism evidence="8 9">
    <name type="scientific">Roseburia hominis</name>
    <dbReference type="NCBI Taxonomy" id="301301"/>
    <lineage>
        <taxon>Bacteria</taxon>
        <taxon>Bacillati</taxon>
        <taxon>Bacillota</taxon>
        <taxon>Clostridia</taxon>
        <taxon>Lachnospirales</taxon>
        <taxon>Lachnospiraceae</taxon>
        <taxon>Roseburia</taxon>
    </lineage>
</organism>
<evidence type="ECO:0000256" key="4">
    <source>
        <dbReference type="ARBA" id="ARBA00022679"/>
    </source>
</evidence>